<dbReference type="InParanoid" id="A0A1V9XWH0"/>
<feature type="region of interest" description="Disordered" evidence="1">
    <location>
        <begin position="275"/>
        <end position="297"/>
    </location>
</feature>
<dbReference type="EMBL" id="MNPL01002982">
    <property type="protein sequence ID" value="OQR77846.1"/>
    <property type="molecule type" value="Genomic_DNA"/>
</dbReference>
<feature type="compositionally biased region" description="Polar residues" evidence="1">
    <location>
        <begin position="941"/>
        <end position="952"/>
    </location>
</feature>
<dbReference type="OrthoDB" id="10693042at2759"/>
<organism evidence="2 3">
    <name type="scientific">Tropilaelaps mercedesae</name>
    <dbReference type="NCBI Taxonomy" id="418985"/>
    <lineage>
        <taxon>Eukaryota</taxon>
        <taxon>Metazoa</taxon>
        <taxon>Ecdysozoa</taxon>
        <taxon>Arthropoda</taxon>
        <taxon>Chelicerata</taxon>
        <taxon>Arachnida</taxon>
        <taxon>Acari</taxon>
        <taxon>Parasitiformes</taxon>
        <taxon>Mesostigmata</taxon>
        <taxon>Gamasina</taxon>
        <taxon>Dermanyssoidea</taxon>
        <taxon>Laelapidae</taxon>
        <taxon>Tropilaelaps</taxon>
    </lineage>
</organism>
<accession>A0A1V9XWH0</accession>
<feature type="region of interest" description="Disordered" evidence="1">
    <location>
        <begin position="595"/>
        <end position="702"/>
    </location>
</feature>
<keyword evidence="3" id="KW-1185">Reference proteome</keyword>
<feature type="compositionally biased region" description="Polar residues" evidence="1">
    <location>
        <begin position="691"/>
        <end position="702"/>
    </location>
</feature>
<feature type="region of interest" description="Disordered" evidence="1">
    <location>
        <begin position="932"/>
        <end position="952"/>
    </location>
</feature>
<reference evidence="2 3" key="1">
    <citation type="journal article" date="2017" name="Gigascience">
        <title>Draft genome of the honey bee ectoparasitic mite, Tropilaelaps mercedesae, is shaped by the parasitic life history.</title>
        <authorList>
            <person name="Dong X."/>
            <person name="Armstrong S.D."/>
            <person name="Xia D."/>
            <person name="Makepeace B.L."/>
            <person name="Darby A.C."/>
            <person name="Kadowaki T."/>
        </authorList>
    </citation>
    <scope>NUCLEOTIDE SEQUENCE [LARGE SCALE GENOMIC DNA]</scope>
    <source>
        <strain evidence="2">Wuxi-XJTLU</strain>
    </source>
</reference>
<comment type="caution">
    <text evidence="2">The sequence shown here is derived from an EMBL/GenBank/DDBJ whole genome shotgun (WGS) entry which is preliminary data.</text>
</comment>
<dbReference type="STRING" id="418985.A0A1V9XWH0"/>
<dbReference type="SUPFAM" id="SSF50729">
    <property type="entry name" value="PH domain-like"/>
    <property type="match status" value="2"/>
</dbReference>
<proteinExistence type="predicted"/>
<name>A0A1V9XWH0_9ACAR</name>
<sequence length="1309" mass="145095">MTARKKHPCDCPDLLRQAMQETLQSHTFYLMKAINNVAQMVVGLDTRVQMFEDRVTKQSAAVVNKFPSVEVDAPQTASISTQTTVAPWDAHRGRTFDASKPKVNQRVPMRSEEGAFKGAALEKTEAQTSGQTSSSEKSLEPIRGSMRFCDEGILYRKHETESSCCAVGHGCLITVAKAANMQHQIEIKVHYGNRGGRAFGKQIINSEMSSHVHQLSENSSLLCWTVEDNFSYAMHFAQLNAQELVRILADSNTRIVDKQPARCLLPFLPSLDWAPRRPDAQGNTDERSSLQTRTSDERRVLPLSSNYDNTAAAAAFCKRDLSWQVMSEEPSGVEGSSLMRPNEESRELQVEAAGPLRAPETLFTAQQAPRPMHRAYAEPRIYIRDRHPCNLRQRPFCVSTRAFNCSSSSSEFGQTNLSYDTEREKTLAEFAPAHGDSPVRSDASVFGQPWPTIGKTSKTPPVKTRAATNDVFSLFPRSYPTQKTSARTLTNVLPTASPHSKATPVPEQEDERSSSAYQTQKIHLQKGVSASINASLNDFDDPACSDESSASAGSTQNSARKSNVRRKISRNVATKIENSACTVGTLSLSGQAQKTALSSGGPVNNLAHTALEPSDGPGLAPSSVEAFKTTKRARTRTKQSPEAKQETLPEESSSAHTARLTAVSYNASNSTSNPGNVHRKQHTRYSEETPARNSQRTENTLVSENVEKTEQIFSKARVTLCCFTERQWCEVAKGTFAICGSPNKMRFVMVENTMHPKVYLNQAFNKGMSFKMSSDRKSLQWGPVNDARDHAEPHFFAVQFHSRRRCAAMINIIDTFKKNKATVGDSVQAPAFDLLNLPELSPKNRTMTSNSLQTPAFEPSNSSELLPTDVGSALVEVPQQESQLTQASVDEIESDQPKKLEKSVCFRSKLEELPPERNLAFTSKFRKRANGTTVKADKLNGQASADKTQQPSTLHLYSSSLLEGIALEGSENPRRPSIIHDALAASSSCTDKQNRTKVASPISLDRRMLSLDGELRVLDVKTGEWLHRGTGTIHFVLYKNGRTQIVMLDGENQVKCKHFIESGMHVRLLVGKVASWAALDFASGIAFPTLFRFEAKCRRDIESFRNVFEFVVKAKIGPESEEDPSNEPLSSKPIKTPVIRRSRIPAKRVLSEASGSAKSVTKYMWPSIEQVALLDCEARLFVYNLERGIWDELCDLDYFKISQLGATVYVSAEYRKPNPRTGLLACSHQIVADMRLHSRYGSNDDVSWHALDTLHDGIKQTAFTYVASSANERIAFKKAFRREELRLRQGQAGEPRRSTATSDRTAKSG</sequence>
<feature type="region of interest" description="Disordered" evidence="1">
    <location>
        <begin position="490"/>
        <end position="519"/>
    </location>
</feature>
<dbReference type="InterPro" id="IPR011993">
    <property type="entry name" value="PH-like_dom_sf"/>
</dbReference>
<feature type="region of interest" description="Disordered" evidence="1">
    <location>
        <begin position="1286"/>
        <end position="1309"/>
    </location>
</feature>
<gene>
    <name evidence="2" type="ORF">BIW11_06804</name>
</gene>
<evidence type="ECO:0000256" key="1">
    <source>
        <dbReference type="SAM" id="MobiDB-lite"/>
    </source>
</evidence>
<dbReference type="Gene3D" id="2.30.29.30">
    <property type="entry name" value="Pleckstrin-homology domain (PH domain)/Phosphotyrosine-binding domain (PTB)"/>
    <property type="match status" value="2"/>
</dbReference>
<feature type="region of interest" description="Disordered" evidence="1">
    <location>
        <begin position="843"/>
        <end position="863"/>
    </location>
</feature>
<feature type="region of interest" description="Disordered" evidence="1">
    <location>
        <begin position="542"/>
        <end position="566"/>
    </location>
</feature>
<feature type="compositionally biased region" description="Polar residues" evidence="1">
    <location>
        <begin position="546"/>
        <end position="561"/>
    </location>
</feature>
<feature type="compositionally biased region" description="Polar residues" evidence="1">
    <location>
        <begin position="663"/>
        <end position="675"/>
    </location>
</feature>
<feature type="compositionally biased region" description="Polar residues" evidence="1">
    <location>
        <begin position="490"/>
        <end position="500"/>
    </location>
</feature>
<evidence type="ECO:0000313" key="3">
    <source>
        <dbReference type="Proteomes" id="UP000192247"/>
    </source>
</evidence>
<evidence type="ECO:0000313" key="2">
    <source>
        <dbReference type="EMBL" id="OQR77846.1"/>
    </source>
</evidence>
<dbReference type="Proteomes" id="UP000192247">
    <property type="component" value="Unassembled WGS sequence"/>
</dbReference>
<protein>
    <submittedName>
        <fullName evidence="2">Uncharacterized protein</fullName>
    </submittedName>
</protein>